<accession>W4IIZ0</accession>
<keyword evidence="2" id="KW-0472">Membrane</keyword>
<evidence type="ECO:0000313" key="3">
    <source>
        <dbReference type="EMBL" id="ETW43658.1"/>
    </source>
</evidence>
<gene>
    <name evidence="3" type="ORF">PFNF135_02020</name>
</gene>
<reference evidence="3 4" key="1">
    <citation type="submission" date="2013-02" db="EMBL/GenBank/DDBJ databases">
        <title>The Genome Annotation of Plasmodium falciparum NF135/5.C10.</title>
        <authorList>
            <consortium name="The Broad Institute Genome Sequencing Platform"/>
            <consortium name="The Broad Institute Genome Sequencing Center for Infectious Disease"/>
            <person name="Neafsey D."/>
            <person name="Hoffman S."/>
            <person name="Volkman S."/>
            <person name="Rosenthal P."/>
            <person name="Walker B."/>
            <person name="Young S.K."/>
            <person name="Zeng Q."/>
            <person name="Gargeya S."/>
            <person name="Fitzgerald M."/>
            <person name="Haas B."/>
            <person name="Abouelleil A."/>
            <person name="Allen A.W."/>
            <person name="Alvarado L."/>
            <person name="Arachchi H.M."/>
            <person name="Berlin A.M."/>
            <person name="Chapman S.B."/>
            <person name="Gainer-Dewar J."/>
            <person name="Goldberg J."/>
            <person name="Griggs A."/>
            <person name="Gujja S."/>
            <person name="Hansen M."/>
            <person name="Howarth C."/>
            <person name="Imamovic A."/>
            <person name="Ireland A."/>
            <person name="Larimer J."/>
            <person name="McCowan C."/>
            <person name="Murphy C."/>
            <person name="Pearson M."/>
            <person name="Poon T.W."/>
            <person name="Priest M."/>
            <person name="Roberts A."/>
            <person name="Saif S."/>
            <person name="Shea T."/>
            <person name="Sisk P."/>
            <person name="Sykes S."/>
            <person name="Wortman J."/>
            <person name="Nusbaum C."/>
            <person name="Birren B."/>
        </authorList>
    </citation>
    <scope>NUCLEOTIDE SEQUENCE [LARGE SCALE GENOMIC DNA]</scope>
    <source>
        <strain evidence="3 4">NF135/5.C10</strain>
    </source>
</reference>
<evidence type="ECO:0000256" key="1">
    <source>
        <dbReference type="SAM" id="MobiDB-lite"/>
    </source>
</evidence>
<organism evidence="3 4">
    <name type="scientific">Plasmodium falciparum NF135/5.C10</name>
    <dbReference type="NCBI Taxonomy" id="1036726"/>
    <lineage>
        <taxon>Eukaryota</taxon>
        <taxon>Sar</taxon>
        <taxon>Alveolata</taxon>
        <taxon>Apicomplexa</taxon>
        <taxon>Aconoidasida</taxon>
        <taxon>Haemosporida</taxon>
        <taxon>Plasmodiidae</taxon>
        <taxon>Plasmodium</taxon>
        <taxon>Plasmodium (Laverania)</taxon>
    </lineage>
</organism>
<keyword evidence="2" id="KW-1133">Transmembrane helix</keyword>
<dbReference type="Proteomes" id="UP000019114">
    <property type="component" value="Unassembled WGS sequence"/>
</dbReference>
<name>W4IIZ0_PLAFA</name>
<sequence>MSKKSNNTEDNNNSKKSQPTIKCITKCGTHTSNSNIKKEKKKKRFNIFSAIAKKFFLSVIALLEKNRFLIRPFIELRTLRIILYSNHQQYYS</sequence>
<reference evidence="3 4" key="2">
    <citation type="submission" date="2013-02" db="EMBL/GenBank/DDBJ databases">
        <title>The Genome Sequence of Plasmodium falciparum NF135/5.C10.</title>
        <authorList>
            <consortium name="The Broad Institute Genome Sequencing Platform"/>
            <consortium name="The Broad Institute Genome Sequencing Center for Infectious Disease"/>
            <person name="Neafsey D."/>
            <person name="Cheeseman I."/>
            <person name="Volkman S."/>
            <person name="Adams J."/>
            <person name="Walker B."/>
            <person name="Young S.K."/>
            <person name="Zeng Q."/>
            <person name="Gargeya S."/>
            <person name="Fitzgerald M."/>
            <person name="Haas B."/>
            <person name="Abouelleil A."/>
            <person name="Alvarado L."/>
            <person name="Arachchi H.M."/>
            <person name="Berlin A.M."/>
            <person name="Chapman S.B."/>
            <person name="Dewar J."/>
            <person name="Goldberg J."/>
            <person name="Griggs A."/>
            <person name="Gujja S."/>
            <person name="Hansen M."/>
            <person name="Howarth C."/>
            <person name="Imamovic A."/>
            <person name="Larimer J."/>
            <person name="McCowan C."/>
            <person name="Murphy C."/>
            <person name="Neiman D."/>
            <person name="Pearson M."/>
            <person name="Priest M."/>
            <person name="Roberts A."/>
            <person name="Saif S."/>
            <person name="Shea T."/>
            <person name="Sisk P."/>
            <person name="Sykes S."/>
            <person name="Wortman J."/>
            <person name="Nusbaum C."/>
            <person name="Birren B."/>
        </authorList>
    </citation>
    <scope>NUCLEOTIDE SEQUENCE [LARGE SCALE GENOMIC DNA]</scope>
    <source>
        <strain evidence="3 4">NF135/5.C10</strain>
    </source>
</reference>
<proteinExistence type="predicted"/>
<dbReference type="AlphaFoldDB" id="W4IIZ0"/>
<protein>
    <submittedName>
        <fullName evidence="3">Uncharacterized protein</fullName>
    </submittedName>
</protein>
<dbReference type="EMBL" id="KI926041">
    <property type="protein sequence ID" value="ETW43658.1"/>
    <property type="molecule type" value="Genomic_DNA"/>
</dbReference>
<evidence type="ECO:0000313" key="4">
    <source>
        <dbReference type="Proteomes" id="UP000019114"/>
    </source>
</evidence>
<feature type="region of interest" description="Disordered" evidence="1">
    <location>
        <begin position="1"/>
        <end position="20"/>
    </location>
</feature>
<evidence type="ECO:0000256" key="2">
    <source>
        <dbReference type="SAM" id="Phobius"/>
    </source>
</evidence>
<keyword evidence="2" id="KW-0812">Transmembrane</keyword>
<feature type="transmembrane region" description="Helical" evidence="2">
    <location>
        <begin position="45"/>
        <end position="63"/>
    </location>
</feature>